<dbReference type="UniPathway" id="UPA00009"/>
<evidence type="ECO:0000256" key="5">
    <source>
        <dbReference type="ARBA" id="ARBA00047606"/>
    </source>
</evidence>
<dbReference type="InterPro" id="IPR002213">
    <property type="entry name" value="UDP_glucos_trans"/>
</dbReference>
<accession>I2BH44</accession>
<comment type="pathway">
    <text evidence="1">Pigment biosynthesis; anthocyanin biosynthesis.</text>
</comment>
<dbReference type="GO" id="GO:0009718">
    <property type="term" value="P:anthocyanin-containing compound biosynthetic process"/>
    <property type="evidence" value="ECO:0007669"/>
    <property type="project" value="UniProtKB-UniPathway"/>
</dbReference>
<evidence type="ECO:0000256" key="2">
    <source>
        <dbReference type="ARBA" id="ARBA00009995"/>
    </source>
</evidence>
<dbReference type="SUPFAM" id="SSF53756">
    <property type="entry name" value="UDP-Glycosyltransferase/glycogen phosphorylase"/>
    <property type="match status" value="1"/>
</dbReference>
<feature type="domain" description="Glycosyltransferase N-terminal" evidence="8">
    <location>
        <begin position="8"/>
        <end position="247"/>
    </location>
</feature>
<evidence type="ECO:0000256" key="1">
    <source>
        <dbReference type="ARBA" id="ARBA00004935"/>
    </source>
</evidence>
<dbReference type="Gene3D" id="3.40.50.2000">
    <property type="entry name" value="Glycogen Phosphorylase B"/>
    <property type="match status" value="2"/>
</dbReference>
<sequence>MDSPALHFVLFPFMAQGHMVPMIDIAKLLAQRGLQVSIVTTPVNAARFNSQIRRLTSLKIELFQLDFPCSEAGLPAGCESFDLLPSHDLAINFFTAAAMMENQAETLLTELSPPPSCIVSDISLPYTANLAAKFGIPRISFHGFSCMCLLCVRLICLHADEIQKDVPSDSDYFVLPKFPDDRIRFTKLQLPMSVTKETKGIGAQMLKVESEAYGVIMNSFHDLEEKYIAELKKGNGGNGRIWCAGPVSLTNSDELDKLQRGGGEGDGRELVGWLDLKDSRSVIYVCFGSICNLTFEQLTELALGLEASNRDFVWAIRVKSDRNYVDFNNWAVESGFEDRISGTRRGLLIRGWAPQVLILSHPAVGGFMTHCGWNSTIEGISAGIPMITWPLFGDQFCNQKLIVEVLGVGVGVGVEKPTMENWKEVTTEVVKSVDVAQAVEVTLSGGAEGEERRRKAVEIAKMARHAVKNGGSSYEDITRLIEEIKTFHVA</sequence>
<proteinExistence type="inferred from homology"/>
<evidence type="ECO:0000259" key="8">
    <source>
        <dbReference type="Pfam" id="PF26168"/>
    </source>
</evidence>
<name>I2BH44_LINUS</name>
<dbReference type="InterPro" id="IPR058980">
    <property type="entry name" value="Glyco_transf_N"/>
</dbReference>
<gene>
    <name evidence="9" type="primary">UGT73X1</name>
</gene>
<dbReference type="PANTHER" id="PTHR48047:SF229">
    <property type="entry name" value="UDP-GLYCOSYLTRANSFERASE 73C3-RELATED"/>
    <property type="match status" value="1"/>
</dbReference>
<evidence type="ECO:0000256" key="3">
    <source>
        <dbReference type="ARBA" id="ARBA00022676"/>
    </source>
</evidence>
<dbReference type="PROSITE" id="PS00375">
    <property type="entry name" value="UDPGT"/>
    <property type="match status" value="1"/>
</dbReference>
<dbReference type="CDD" id="cd03784">
    <property type="entry name" value="GT1_Gtf-like"/>
    <property type="match status" value="1"/>
</dbReference>
<dbReference type="EMBL" id="JN088313">
    <property type="protein sequence ID" value="AFJ52940.1"/>
    <property type="molecule type" value="Genomic_DNA"/>
</dbReference>
<dbReference type="AlphaFoldDB" id="I2BH44"/>
<keyword evidence="3 6" id="KW-0328">Glycosyltransferase</keyword>
<reference evidence="9" key="1">
    <citation type="journal article" date="2012" name="BMC Genomics">
        <title>Phylogenomic analysis of UDP glycosyltransferase 1 multigene family in Linum usitatissimum identified genes with varied expression patterns.</title>
        <authorList>
            <person name="Barvkar V.T."/>
            <person name="Pardeshi V.C."/>
            <person name="Kale S.M."/>
            <person name="Kadoo N.Y."/>
            <person name="Gupta V.S."/>
        </authorList>
    </citation>
    <scope>NUCLEOTIDE SEQUENCE</scope>
</reference>
<evidence type="ECO:0000256" key="6">
    <source>
        <dbReference type="RuleBase" id="RU003718"/>
    </source>
</evidence>
<dbReference type="PANTHER" id="PTHR48047">
    <property type="entry name" value="GLYCOSYLTRANSFERASE"/>
    <property type="match status" value="1"/>
</dbReference>
<dbReference type="GO" id="GO:0047213">
    <property type="term" value="F:anthocyanidin 3-O-glucosyltransferase activity"/>
    <property type="evidence" value="ECO:0007669"/>
    <property type="project" value="UniProtKB-EC"/>
</dbReference>
<keyword evidence="4 6" id="KW-0808">Transferase</keyword>
<protein>
    <recommendedName>
        <fullName evidence="7">Glycosyltransferase</fullName>
        <ecNumber evidence="7">2.4.1.-</ecNumber>
    </recommendedName>
</protein>
<dbReference type="EC" id="2.4.1.-" evidence="7"/>
<evidence type="ECO:0000313" key="9">
    <source>
        <dbReference type="EMBL" id="AFJ52940.1"/>
    </source>
</evidence>
<dbReference type="Pfam" id="PF00201">
    <property type="entry name" value="UDPGT"/>
    <property type="match status" value="1"/>
</dbReference>
<dbReference type="InterPro" id="IPR035595">
    <property type="entry name" value="UDP_glycos_trans_CS"/>
</dbReference>
<dbReference type="Pfam" id="PF26168">
    <property type="entry name" value="Glyco_transf_N"/>
    <property type="match status" value="1"/>
</dbReference>
<comment type="catalytic activity">
    <reaction evidence="5">
        <text>an anthocyanidin + UDP-alpha-D-glucose + H(+) = an anthocyanidin 3-O-beta-D-glucoside + UDP</text>
        <dbReference type="Rhea" id="RHEA:20093"/>
        <dbReference type="ChEBI" id="CHEBI:15378"/>
        <dbReference type="ChEBI" id="CHEBI:16307"/>
        <dbReference type="ChEBI" id="CHEBI:58223"/>
        <dbReference type="ChEBI" id="CHEBI:58885"/>
        <dbReference type="ChEBI" id="CHEBI:143576"/>
        <dbReference type="EC" id="2.4.1.115"/>
    </reaction>
</comment>
<dbReference type="FunFam" id="3.40.50.2000:FF:000047">
    <property type="entry name" value="Glycosyltransferase"/>
    <property type="match status" value="1"/>
</dbReference>
<comment type="similarity">
    <text evidence="2 6">Belongs to the UDP-glycosyltransferase family.</text>
</comment>
<evidence type="ECO:0000256" key="4">
    <source>
        <dbReference type="ARBA" id="ARBA00022679"/>
    </source>
</evidence>
<evidence type="ECO:0000256" key="7">
    <source>
        <dbReference type="RuleBase" id="RU362057"/>
    </source>
</evidence>
<organism evidence="9">
    <name type="scientific">Linum usitatissimum</name>
    <name type="common">Flax</name>
    <name type="synonym">Linum humile</name>
    <dbReference type="NCBI Taxonomy" id="4006"/>
    <lineage>
        <taxon>Eukaryota</taxon>
        <taxon>Viridiplantae</taxon>
        <taxon>Streptophyta</taxon>
        <taxon>Embryophyta</taxon>
        <taxon>Tracheophyta</taxon>
        <taxon>Spermatophyta</taxon>
        <taxon>Magnoliopsida</taxon>
        <taxon>eudicotyledons</taxon>
        <taxon>Gunneridae</taxon>
        <taxon>Pentapetalae</taxon>
        <taxon>rosids</taxon>
        <taxon>fabids</taxon>
        <taxon>Malpighiales</taxon>
        <taxon>Linaceae</taxon>
        <taxon>Linum</taxon>
    </lineage>
</organism>